<dbReference type="GO" id="GO:0005634">
    <property type="term" value="C:nucleus"/>
    <property type="evidence" value="ECO:0007669"/>
    <property type="project" value="UniProtKB-SubCell"/>
</dbReference>
<dbReference type="InterPro" id="IPR001138">
    <property type="entry name" value="Zn2Cys6_DnaBD"/>
</dbReference>
<dbReference type="SUPFAM" id="SSF57701">
    <property type="entry name" value="Zn2/Cys6 DNA-binding domain"/>
    <property type="match status" value="1"/>
</dbReference>
<dbReference type="GO" id="GO:0006351">
    <property type="term" value="P:DNA-templated transcription"/>
    <property type="evidence" value="ECO:0007669"/>
    <property type="project" value="InterPro"/>
</dbReference>
<reference evidence="8 9" key="1">
    <citation type="journal article" date="2020" name="ISME J.">
        <title>Uncovering the hidden diversity of litter-decomposition mechanisms in mushroom-forming fungi.</title>
        <authorList>
            <person name="Floudas D."/>
            <person name="Bentzer J."/>
            <person name="Ahren D."/>
            <person name="Johansson T."/>
            <person name="Persson P."/>
            <person name="Tunlid A."/>
        </authorList>
    </citation>
    <scope>NUCLEOTIDE SEQUENCE [LARGE SCALE GENOMIC DNA]</scope>
    <source>
        <strain evidence="8 9">CBS 175.51</strain>
    </source>
</reference>
<sequence>MANKPTTDKVAAAATLQRGKACLRCRKRKMKCDGSKPACQQCVRAKKGDGCEYDDGKGKTRTQLLKETIAKLESRVRQLEDPSNIIPTSVMLFDPHDLTVYSGSSPDSFEDSPDSSYLSAFPTASESSASPSTPWSQLQGAASPLAPPSMQDIFFDERHSPFQASTDVSVMLLDIFAPHARQCGLEMDMEVLRQSVALPITEQRHSTFLNAIYLWACFISRPEALSQNESHYLRLSLEAMPDALHKGKYIDAIRASCLVSLYFLSTGRFPEGAYHASAAAALADQLGLGKQAENLEMLDIKSFKTDAYEADRLLAFWQVYNLDRCWSVVLEKEPVIVDSANPRKMITVPWPQEIAEYKMGHVNSVSQSPTIQAFLAGSISADGFSTAALRVKASALLSQVDRLTADWYPGMKISAQMVEDVNKLEHAIALFRSTLMPIDQLDKILSEEKHSSIVAHTIAQTAIIFLHRSFAAENPVSAEKCAQASRLCVAMIKHIGEKEFSFLDPIVGPCWSWVTDCAVSRLDALERTWPLSGTSEVIGELASLMYAMNQLSIHFPLVAPALSRVQDRLA</sequence>
<dbReference type="CDD" id="cd12148">
    <property type="entry name" value="fungal_TF_MHR"/>
    <property type="match status" value="1"/>
</dbReference>
<dbReference type="PROSITE" id="PS00463">
    <property type="entry name" value="ZN2_CY6_FUNGAL_1"/>
    <property type="match status" value="1"/>
</dbReference>
<accession>A0A8H5B5V2</accession>
<evidence type="ECO:0000256" key="5">
    <source>
        <dbReference type="ARBA" id="ARBA00023242"/>
    </source>
</evidence>
<dbReference type="GO" id="GO:0008270">
    <property type="term" value="F:zinc ion binding"/>
    <property type="evidence" value="ECO:0007669"/>
    <property type="project" value="InterPro"/>
</dbReference>
<keyword evidence="5" id="KW-0539">Nucleus</keyword>
<dbReference type="GO" id="GO:0000981">
    <property type="term" value="F:DNA-binding transcription factor activity, RNA polymerase II-specific"/>
    <property type="evidence" value="ECO:0007669"/>
    <property type="project" value="InterPro"/>
</dbReference>
<gene>
    <name evidence="8" type="ORF">D9611_003790</name>
</gene>
<dbReference type="CDD" id="cd14725">
    <property type="entry name" value="ZIP_Gal4-like_2"/>
    <property type="match status" value="1"/>
</dbReference>
<evidence type="ECO:0000313" key="9">
    <source>
        <dbReference type="Proteomes" id="UP000541558"/>
    </source>
</evidence>
<dbReference type="PANTHER" id="PTHR47338">
    <property type="entry name" value="ZN(II)2CYS6 TRANSCRIPTION FACTOR (EUROFUNG)-RELATED"/>
    <property type="match status" value="1"/>
</dbReference>
<dbReference type="InterPro" id="IPR007219">
    <property type="entry name" value="XnlR_reg_dom"/>
</dbReference>
<dbReference type="InterPro" id="IPR036864">
    <property type="entry name" value="Zn2-C6_fun-type_DNA-bd_sf"/>
</dbReference>
<keyword evidence="2" id="KW-0479">Metal-binding</keyword>
<evidence type="ECO:0000256" key="6">
    <source>
        <dbReference type="SAM" id="MobiDB-lite"/>
    </source>
</evidence>
<evidence type="ECO:0000259" key="7">
    <source>
        <dbReference type="PROSITE" id="PS50048"/>
    </source>
</evidence>
<name>A0A8H5B5V2_9AGAR</name>
<dbReference type="AlphaFoldDB" id="A0A8H5B5V2"/>
<dbReference type="GO" id="GO:0003677">
    <property type="term" value="F:DNA binding"/>
    <property type="evidence" value="ECO:0007669"/>
    <property type="project" value="InterPro"/>
</dbReference>
<evidence type="ECO:0000256" key="1">
    <source>
        <dbReference type="ARBA" id="ARBA00004123"/>
    </source>
</evidence>
<comment type="caution">
    <text evidence="8">The sequence shown here is derived from an EMBL/GenBank/DDBJ whole genome shotgun (WGS) entry which is preliminary data.</text>
</comment>
<keyword evidence="9" id="KW-1185">Reference proteome</keyword>
<dbReference type="EMBL" id="JAACJK010000219">
    <property type="protein sequence ID" value="KAF5317072.1"/>
    <property type="molecule type" value="Genomic_DNA"/>
</dbReference>
<dbReference type="PROSITE" id="PS50048">
    <property type="entry name" value="ZN2_CY6_FUNGAL_2"/>
    <property type="match status" value="1"/>
</dbReference>
<dbReference type="PANTHER" id="PTHR47338:SF29">
    <property type="entry name" value="ZN(2)-C6 FUNGAL-TYPE DOMAIN-CONTAINING PROTEIN"/>
    <property type="match status" value="1"/>
</dbReference>
<protein>
    <recommendedName>
        <fullName evidence="7">Zn(2)-C6 fungal-type domain-containing protein</fullName>
    </recommendedName>
</protein>
<keyword evidence="4" id="KW-0804">Transcription</keyword>
<comment type="subcellular location">
    <subcellularLocation>
        <location evidence="1">Nucleus</location>
    </subcellularLocation>
</comment>
<feature type="domain" description="Zn(2)-C6 fungal-type" evidence="7">
    <location>
        <begin position="21"/>
        <end position="53"/>
    </location>
</feature>
<dbReference type="OrthoDB" id="2123952at2759"/>
<dbReference type="Gene3D" id="4.10.240.10">
    <property type="entry name" value="Zn(2)-C6 fungal-type DNA-binding domain"/>
    <property type="match status" value="1"/>
</dbReference>
<dbReference type="Proteomes" id="UP000541558">
    <property type="component" value="Unassembled WGS sequence"/>
</dbReference>
<feature type="compositionally biased region" description="Low complexity" evidence="6">
    <location>
        <begin position="114"/>
        <end position="136"/>
    </location>
</feature>
<organism evidence="8 9">
    <name type="scientific">Ephemerocybe angulata</name>
    <dbReference type="NCBI Taxonomy" id="980116"/>
    <lineage>
        <taxon>Eukaryota</taxon>
        <taxon>Fungi</taxon>
        <taxon>Dikarya</taxon>
        <taxon>Basidiomycota</taxon>
        <taxon>Agaricomycotina</taxon>
        <taxon>Agaricomycetes</taxon>
        <taxon>Agaricomycetidae</taxon>
        <taxon>Agaricales</taxon>
        <taxon>Agaricineae</taxon>
        <taxon>Psathyrellaceae</taxon>
        <taxon>Ephemerocybe</taxon>
    </lineage>
</organism>
<evidence type="ECO:0000256" key="2">
    <source>
        <dbReference type="ARBA" id="ARBA00022723"/>
    </source>
</evidence>
<dbReference type="SMART" id="SM00066">
    <property type="entry name" value="GAL4"/>
    <property type="match status" value="1"/>
</dbReference>
<dbReference type="CDD" id="cd00067">
    <property type="entry name" value="GAL4"/>
    <property type="match status" value="1"/>
</dbReference>
<dbReference type="InterPro" id="IPR050815">
    <property type="entry name" value="TF_fung"/>
</dbReference>
<evidence type="ECO:0000313" key="8">
    <source>
        <dbReference type="EMBL" id="KAF5317072.1"/>
    </source>
</evidence>
<dbReference type="Pfam" id="PF04082">
    <property type="entry name" value="Fungal_trans"/>
    <property type="match status" value="1"/>
</dbReference>
<evidence type="ECO:0000256" key="4">
    <source>
        <dbReference type="ARBA" id="ARBA00023163"/>
    </source>
</evidence>
<dbReference type="Pfam" id="PF00172">
    <property type="entry name" value="Zn_clus"/>
    <property type="match status" value="1"/>
</dbReference>
<feature type="region of interest" description="Disordered" evidence="6">
    <location>
        <begin position="103"/>
        <end position="143"/>
    </location>
</feature>
<keyword evidence="3" id="KW-0805">Transcription regulation</keyword>
<evidence type="ECO:0000256" key="3">
    <source>
        <dbReference type="ARBA" id="ARBA00023015"/>
    </source>
</evidence>
<proteinExistence type="predicted"/>